<evidence type="ECO:0000256" key="1">
    <source>
        <dbReference type="SAM" id="MobiDB-lite"/>
    </source>
</evidence>
<dbReference type="Proteomes" id="UP001190700">
    <property type="component" value="Unassembled WGS sequence"/>
</dbReference>
<gene>
    <name evidence="3" type="ORF">CYMTET_7982</name>
</gene>
<dbReference type="AlphaFoldDB" id="A0AAE0GTX6"/>
<protein>
    <submittedName>
        <fullName evidence="3">Uncharacterized protein</fullName>
    </submittedName>
</protein>
<name>A0AAE0GTX6_9CHLO</name>
<dbReference type="EMBL" id="LGRX02002310">
    <property type="protein sequence ID" value="KAK3284365.1"/>
    <property type="molecule type" value="Genomic_DNA"/>
</dbReference>
<feature type="chain" id="PRO_5042135654" evidence="2">
    <location>
        <begin position="21"/>
        <end position="270"/>
    </location>
</feature>
<evidence type="ECO:0000256" key="2">
    <source>
        <dbReference type="SAM" id="SignalP"/>
    </source>
</evidence>
<evidence type="ECO:0000313" key="3">
    <source>
        <dbReference type="EMBL" id="KAK3284365.1"/>
    </source>
</evidence>
<sequence>MQPVVLFLVTVCGYGTFTNANTYSHGRGVDVALYNCQEKDLKNYKETARKCFLGADVTVHRGVAHAWGATNASYDRQSATATRRSVARHLNATRLLMKTGHTETQALAYLYSIDSQRRAATLLRNSRTANDGSSVRHAFFISCRTCIADRERIARVATAIAAAGAVTVVYSMIDDSEVYALPRNRLRGVPERGDRLAQYVNDVARDGKPFTASDFFKFIAKRHNLQVHELRTAASIKPEVQKAKKHPKRTKRTQKHRRYKRTRARKNQRK</sequence>
<reference evidence="3 4" key="1">
    <citation type="journal article" date="2015" name="Genome Biol. Evol.">
        <title>Comparative Genomics of a Bacterivorous Green Alga Reveals Evolutionary Causalities and Consequences of Phago-Mixotrophic Mode of Nutrition.</title>
        <authorList>
            <person name="Burns J.A."/>
            <person name="Paasch A."/>
            <person name="Narechania A."/>
            <person name="Kim E."/>
        </authorList>
    </citation>
    <scope>NUCLEOTIDE SEQUENCE [LARGE SCALE GENOMIC DNA]</scope>
    <source>
        <strain evidence="3 4">PLY_AMNH</strain>
    </source>
</reference>
<proteinExistence type="predicted"/>
<feature type="region of interest" description="Disordered" evidence="1">
    <location>
        <begin position="233"/>
        <end position="270"/>
    </location>
</feature>
<keyword evidence="2" id="KW-0732">Signal</keyword>
<keyword evidence="4" id="KW-1185">Reference proteome</keyword>
<evidence type="ECO:0000313" key="4">
    <source>
        <dbReference type="Proteomes" id="UP001190700"/>
    </source>
</evidence>
<organism evidence="3 4">
    <name type="scientific">Cymbomonas tetramitiformis</name>
    <dbReference type="NCBI Taxonomy" id="36881"/>
    <lineage>
        <taxon>Eukaryota</taxon>
        <taxon>Viridiplantae</taxon>
        <taxon>Chlorophyta</taxon>
        <taxon>Pyramimonadophyceae</taxon>
        <taxon>Pyramimonadales</taxon>
        <taxon>Pyramimonadaceae</taxon>
        <taxon>Cymbomonas</taxon>
    </lineage>
</organism>
<feature type="compositionally biased region" description="Basic residues" evidence="1">
    <location>
        <begin position="243"/>
        <end position="270"/>
    </location>
</feature>
<accession>A0AAE0GTX6</accession>
<comment type="caution">
    <text evidence="3">The sequence shown here is derived from an EMBL/GenBank/DDBJ whole genome shotgun (WGS) entry which is preliminary data.</text>
</comment>
<feature type="signal peptide" evidence="2">
    <location>
        <begin position="1"/>
        <end position="20"/>
    </location>
</feature>